<evidence type="ECO:0000313" key="1">
    <source>
        <dbReference type="EMBL" id="SHH46247.1"/>
    </source>
</evidence>
<reference evidence="1 2" key="1">
    <citation type="submission" date="2016-11" db="EMBL/GenBank/DDBJ databases">
        <authorList>
            <person name="Jaros S."/>
            <person name="Januszkiewicz K."/>
            <person name="Wedrychowicz H."/>
        </authorList>
    </citation>
    <scope>NUCLEOTIDE SEQUENCE [LARGE SCALE GENOMIC DNA]</scope>
    <source>
        <strain evidence="1 2">DSM 16917</strain>
    </source>
</reference>
<organism evidence="1 2">
    <name type="scientific">Ferrimonas marina</name>
    <dbReference type="NCBI Taxonomy" id="299255"/>
    <lineage>
        <taxon>Bacteria</taxon>
        <taxon>Pseudomonadati</taxon>
        <taxon>Pseudomonadota</taxon>
        <taxon>Gammaproteobacteria</taxon>
        <taxon>Alteromonadales</taxon>
        <taxon>Ferrimonadaceae</taxon>
        <taxon>Ferrimonas</taxon>
    </lineage>
</organism>
<keyword evidence="2" id="KW-1185">Reference proteome</keyword>
<dbReference type="RefSeq" id="WP_143165571.1">
    <property type="nucleotide sequence ID" value="NZ_FQXG01000003.1"/>
</dbReference>
<name>A0A1M5T659_9GAMM</name>
<proteinExistence type="predicted"/>
<dbReference type="Pfam" id="PF25735">
    <property type="entry name" value="Phage_L5_gp82"/>
    <property type="match status" value="1"/>
</dbReference>
<sequence>MSFEPKEGRQLESGMRVRTYVNLNRPGYISIMLDEGPDKGKIAGYARCVKLDDITFQVSAKGQERVRRQRRKAVHAFAKGTYQGSLDSLPAEPFTEATYCPYSNQHFVIRGTQNEPQSNGPGYVAGKSVWLTRPV</sequence>
<dbReference type="STRING" id="299255.SAMN02745129_2017"/>
<protein>
    <submittedName>
        <fullName evidence="1">Uncharacterized protein</fullName>
    </submittedName>
</protein>
<accession>A0A1M5T659</accession>
<dbReference type="Proteomes" id="UP000184268">
    <property type="component" value="Unassembled WGS sequence"/>
</dbReference>
<evidence type="ECO:0000313" key="2">
    <source>
        <dbReference type="Proteomes" id="UP000184268"/>
    </source>
</evidence>
<dbReference type="AlphaFoldDB" id="A0A1M5T659"/>
<dbReference type="InterPro" id="IPR058002">
    <property type="entry name" value="Gp82"/>
</dbReference>
<gene>
    <name evidence="1" type="ORF">SAMN02745129_2017</name>
</gene>
<dbReference type="OrthoDB" id="6399916at2"/>
<dbReference type="EMBL" id="FQXG01000003">
    <property type="protein sequence ID" value="SHH46247.1"/>
    <property type="molecule type" value="Genomic_DNA"/>
</dbReference>